<proteinExistence type="inferred from homology"/>
<evidence type="ECO:0000256" key="5">
    <source>
        <dbReference type="ARBA" id="ARBA00022692"/>
    </source>
</evidence>
<comment type="similarity">
    <text evidence="2">Belongs to the autoinducer-2 exporter (AI-2E) (TC 2.A.86) family.</text>
</comment>
<evidence type="ECO:0000313" key="9">
    <source>
        <dbReference type="EMBL" id="MFC3932287.1"/>
    </source>
</evidence>
<keyword evidence="3" id="KW-0813">Transport</keyword>
<evidence type="ECO:0000313" key="10">
    <source>
        <dbReference type="Proteomes" id="UP001595901"/>
    </source>
</evidence>
<evidence type="ECO:0000256" key="1">
    <source>
        <dbReference type="ARBA" id="ARBA00004651"/>
    </source>
</evidence>
<evidence type="ECO:0000256" key="8">
    <source>
        <dbReference type="SAM" id="Phobius"/>
    </source>
</evidence>
<sequence>MDKKNEKFYDSWFFKWVVDNRAVSALIILILTFLALYLLTKISFIFVAVASFLTVVMLPIVISVLLYYLLKPIVNFFEKYFKISRIWAISLVYLILAGLIFWGTSSFLPTLQNQIMSFVKNLPDYVKSVEKQVNKVLDNERLTFLRPQLENLVNNYSGEAVKYAENFSKNIVSWASDFAGVVAKVAIAIIMAPFIVFYLLRDSHKLKGNILKTIPIKWRTPMSRILSDINSQWQGYVQGQVMVAIVVGIMFSILFSVIGLRYAVTFGILAGFLNMIPYLGSFLAMVPVVILGLVEGPWMLIKVLLVFTVEQTIEGRFVSPLVLGTKLSIHPIMILFILLASGSVFGVWGILLGIPIYASLKVVVKELFDWYRSFSGLYEESEQNYHVK</sequence>
<evidence type="ECO:0000256" key="4">
    <source>
        <dbReference type="ARBA" id="ARBA00022475"/>
    </source>
</evidence>
<keyword evidence="5 8" id="KW-0812">Transmembrane</keyword>
<evidence type="ECO:0000256" key="3">
    <source>
        <dbReference type="ARBA" id="ARBA00022448"/>
    </source>
</evidence>
<dbReference type="PANTHER" id="PTHR21716:SF53">
    <property type="entry name" value="PERMEASE PERM-RELATED"/>
    <property type="match status" value="1"/>
</dbReference>
<feature type="transmembrane region" description="Helical" evidence="8">
    <location>
        <begin position="45"/>
        <end position="70"/>
    </location>
</feature>
<dbReference type="InterPro" id="IPR002549">
    <property type="entry name" value="AI-2E-like"/>
</dbReference>
<feature type="transmembrane region" description="Helical" evidence="8">
    <location>
        <begin position="241"/>
        <end position="263"/>
    </location>
</feature>
<dbReference type="EMBL" id="JBHSAC010000050">
    <property type="protein sequence ID" value="MFC3932287.1"/>
    <property type="molecule type" value="Genomic_DNA"/>
</dbReference>
<comment type="caution">
    <text evidence="9">The sequence shown here is derived from an EMBL/GenBank/DDBJ whole genome shotgun (WGS) entry which is preliminary data.</text>
</comment>
<comment type="subcellular location">
    <subcellularLocation>
        <location evidence="1">Cell membrane</location>
        <topology evidence="1">Multi-pass membrane protein</topology>
    </subcellularLocation>
</comment>
<dbReference type="Pfam" id="PF01594">
    <property type="entry name" value="AI-2E_transport"/>
    <property type="match status" value="1"/>
</dbReference>
<keyword evidence="6 8" id="KW-1133">Transmembrane helix</keyword>
<dbReference type="Proteomes" id="UP001595901">
    <property type="component" value="Unassembled WGS sequence"/>
</dbReference>
<keyword evidence="4" id="KW-1003">Cell membrane</keyword>
<feature type="transmembrane region" description="Helical" evidence="8">
    <location>
        <begin position="21"/>
        <end position="39"/>
    </location>
</feature>
<evidence type="ECO:0000256" key="2">
    <source>
        <dbReference type="ARBA" id="ARBA00009773"/>
    </source>
</evidence>
<gene>
    <name evidence="9" type="ORF">ACFOSE_05805</name>
</gene>
<accession>A0ABV8D273</accession>
<dbReference type="RefSeq" id="WP_380431626.1">
    <property type="nucleotide sequence ID" value="NZ_JBHSAC010000050.1"/>
</dbReference>
<protein>
    <submittedName>
        <fullName evidence="9">AI-2E family transporter</fullName>
    </submittedName>
</protein>
<feature type="transmembrane region" description="Helical" evidence="8">
    <location>
        <begin position="91"/>
        <end position="111"/>
    </location>
</feature>
<reference evidence="10" key="1">
    <citation type="journal article" date="2019" name="Int. J. Syst. Evol. Microbiol.">
        <title>The Global Catalogue of Microorganisms (GCM) 10K type strain sequencing project: providing services to taxonomists for standard genome sequencing and annotation.</title>
        <authorList>
            <consortium name="The Broad Institute Genomics Platform"/>
            <consortium name="The Broad Institute Genome Sequencing Center for Infectious Disease"/>
            <person name="Wu L."/>
            <person name="Ma J."/>
        </authorList>
    </citation>
    <scope>NUCLEOTIDE SEQUENCE [LARGE SCALE GENOMIC DNA]</scope>
    <source>
        <strain evidence="10">CCUG 58728</strain>
    </source>
</reference>
<keyword evidence="10" id="KW-1185">Reference proteome</keyword>
<evidence type="ECO:0000256" key="7">
    <source>
        <dbReference type="ARBA" id="ARBA00023136"/>
    </source>
</evidence>
<feature type="transmembrane region" description="Helical" evidence="8">
    <location>
        <begin position="332"/>
        <end position="358"/>
    </location>
</feature>
<feature type="transmembrane region" description="Helical" evidence="8">
    <location>
        <begin position="275"/>
        <end position="294"/>
    </location>
</feature>
<name>A0ABV8D273_9STRE</name>
<evidence type="ECO:0000256" key="6">
    <source>
        <dbReference type="ARBA" id="ARBA00022989"/>
    </source>
</evidence>
<feature type="transmembrane region" description="Helical" evidence="8">
    <location>
        <begin position="178"/>
        <end position="200"/>
    </location>
</feature>
<keyword evidence="7 8" id="KW-0472">Membrane</keyword>
<organism evidence="9 10">
    <name type="scientific">Streptococcus dentapri</name>
    <dbReference type="NCBI Taxonomy" id="573564"/>
    <lineage>
        <taxon>Bacteria</taxon>
        <taxon>Bacillati</taxon>
        <taxon>Bacillota</taxon>
        <taxon>Bacilli</taxon>
        <taxon>Lactobacillales</taxon>
        <taxon>Streptococcaceae</taxon>
        <taxon>Streptococcus</taxon>
    </lineage>
</organism>
<dbReference type="PANTHER" id="PTHR21716">
    <property type="entry name" value="TRANSMEMBRANE PROTEIN"/>
    <property type="match status" value="1"/>
</dbReference>